<dbReference type="Gene3D" id="1.10.10.10">
    <property type="entry name" value="Winged helix-like DNA-binding domain superfamily/Winged helix DNA-binding domain"/>
    <property type="match status" value="1"/>
</dbReference>
<dbReference type="Pfam" id="PF03965">
    <property type="entry name" value="Penicillinase_R"/>
    <property type="match status" value="1"/>
</dbReference>
<gene>
    <name evidence="5" type="ORF">E4634_03335</name>
</gene>
<evidence type="ECO:0000313" key="6">
    <source>
        <dbReference type="Proteomes" id="UP000298050"/>
    </source>
</evidence>
<dbReference type="GO" id="GO:0045892">
    <property type="term" value="P:negative regulation of DNA-templated transcription"/>
    <property type="evidence" value="ECO:0007669"/>
    <property type="project" value="InterPro"/>
</dbReference>
<dbReference type="InterPro" id="IPR005650">
    <property type="entry name" value="BlaI_family"/>
</dbReference>
<accession>A0A4Z0M7H4</accession>
<keyword evidence="3" id="KW-0238">DNA-binding</keyword>
<comment type="caution">
    <text evidence="5">The sequence shown here is derived from an EMBL/GenBank/DDBJ whole genome shotgun (WGS) entry which is preliminary data.</text>
</comment>
<comment type="similarity">
    <text evidence="1">Belongs to the BlaI transcriptional regulatory family.</text>
</comment>
<dbReference type="AlphaFoldDB" id="A0A4Z0M7H4"/>
<dbReference type="SUPFAM" id="SSF46785">
    <property type="entry name" value="Winged helix' DNA-binding domain"/>
    <property type="match status" value="1"/>
</dbReference>
<evidence type="ECO:0000256" key="3">
    <source>
        <dbReference type="ARBA" id="ARBA00023125"/>
    </source>
</evidence>
<evidence type="ECO:0000256" key="1">
    <source>
        <dbReference type="ARBA" id="ARBA00011046"/>
    </source>
</evidence>
<dbReference type="InterPro" id="IPR036390">
    <property type="entry name" value="WH_DNA-bd_sf"/>
</dbReference>
<keyword evidence="4" id="KW-0804">Transcription</keyword>
<sequence>MTGENRPPPGASSNALPRLGELELAVMEVLWRHPASSTQQVQARLPQARRNSLSTLQSTLERLHRKGLLGRERERQAYLYRARVSRSELLGRLLGGVISQLHDGSLDPILASFVDFAENIDDSTLDRLDELLQARLRARDAGGCDD</sequence>
<dbReference type="OrthoDB" id="2989615at2"/>
<evidence type="ECO:0000256" key="2">
    <source>
        <dbReference type="ARBA" id="ARBA00023015"/>
    </source>
</evidence>
<keyword evidence="2" id="KW-0805">Transcription regulation</keyword>
<dbReference type="PIRSF" id="PIRSF019455">
    <property type="entry name" value="CopR_AtkY"/>
    <property type="match status" value="1"/>
</dbReference>
<proteinExistence type="inferred from homology"/>
<evidence type="ECO:0000256" key="4">
    <source>
        <dbReference type="ARBA" id="ARBA00023163"/>
    </source>
</evidence>
<dbReference type="Proteomes" id="UP000298050">
    <property type="component" value="Unassembled WGS sequence"/>
</dbReference>
<evidence type="ECO:0000313" key="5">
    <source>
        <dbReference type="EMBL" id="TGD75491.1"/>
    </source>
</evidence>
<protein>
    <submittedName>
        <fullName evidence="5">BlaI/MecI/CopY family transcriptional regulator</fullName>
    </submittedName>
</protein>
<reference evidence="5 6" key="1">
    <citation type="submission" date="2019-04" db="EMBL/GenBank/DDBJ databases">
        <title>Taxonomy of novel Haliea sp. from mangrove soil of West Coast of India.</title>
        <authorList>
            <person name="Verma A."/>
            <person name="Kumar P."/>
            <person name="Krishnamurthi S."/>
        </authorList>
    </citation>
    <scope>NUCLEOTIDE SEQUENCE [LARGE SCALE GENOMIC DNA]</scope>
    <source>
        <strain evidence="5 6">SAOS-164</strain>
    </source>
</reference>
<dbReference type="GO" id="GO:0003677">
    <property type="term" value="F:DNA binding"/>
    <property type="evidence" value="ECO:0007669"/>
    <property type="project" value="UniProtKB-KW"/>
</dbReference>
<dbReference type="EMBL" id="SRLE01000003">
    <property type="protein sequence ID" value="TGD75491.1"/>
    <property type="molecule type" value="Genomic_DNA"/>
</dbReference>
<dbReference type="InterPro" id="IPR036388">
    <property type="entry name" value="WH-like_DNA-bd_sf"/>
</dbReference>
<organism evidence="5 6">
    <name type="scientific">Mangrovimicrobium sediminis</name>
    <dbReference type="NCBI Taxonomy" id="2562682"/>
    <lineage>
        <taxon>Bacteria</taxon>
        <taxon>Pseudomonadati</taxon>
        <taxon>Pseudomonadota</taxon>
        <taxon>Gammaproteobacteria</taxon>
        <taxon>Cellvibrionales</taxon>
        <taxon>Halieaceae</taxon>
        <taxon>Mangrovimicrobium</taxon>
    </lineage>
</organism>
<keyword evidence="6" id="KW-1185">Reference proteome</keyword>
<dbReference type="RefSeq" id="WP_135441194.1">
    <property type="nucleotide sequence ID" value="NZ_SRLE01000003.1"/>
</dbReference>
<name>A0A4Z0M7H4_9GAMM</name>